<reference evidence="5 6" key="1">
    <citation type="submission" date="2018-01" db="EMBL/GenBank/DDBJ databases">
        <authorList>
            <person name="Paulsen S."/>
            <person name="Gram L.K."/>
        </authorList>
    </citation>
    <scope>NUCLEOTIDE SEQUENCE [LARGE SCALE GENOMIC DNA]</scope>
    <source>
        <strain evidence="3 6">S3790</strain>
        <strain evidence="4 5">S3895</strain>
    </source>
</reference>
<accession>A0A5S3UZU0</accession>
<dbReference type="Proteomes" id="UP000307164">
    <property type="component" value="Unassembled WGS sequence"/>
</dbReference>
<feature type="coiled-coil region" evidence="1">
    <location>
        <begin position="70"/>
        <end position="97"/>
    </location>
</feature>
<reference evidence="6" key="2">
    <citation type="submission" date="2019-06" db="EMBL/GenBank/DDBJ databases">
        <title>Co-occurence of chitin degradation, pigmentation and bioactivity in marine Pseudoalteromonas.</title>
        <authorList>
            <person name="Sonnenschein E.C."/>
            <person name="Bech P.K."/>
        </authorList>
    </citation>
    <scope>NUCLEOTIDE SEQUENCE [LARGE SCALE GENOMIC DNA]</scope>
    <source>
        <strain evidence="6">S3790</strain>
        <strain evidence="4">S3895</strain>
    </source>
</reference>
<dbReference type="EMBL" id="PNBW01000037">
    <property type="protein sequence ID" value="TMO75395.1"/>
    <property type="molecule type" value="Genomic_DNA"/>
</dbReference>
<evidence type="ECO:0000313" key="6">
    <source>
        <dbReference type="Proteomes" id="UP000307217"/>
    </source>
</evidence>
<evidence type="ECO:0000313" key="3">
    <source>
        <dbReference type="EMBL" id="TMO63514.1"/>
    </source>
</evidence>
<protein>
    <submittedName>
        <fullName evidence="3">Uncharacterized protein</fullName>
    </submittedName>
</protein>
<evidence type="ECO:0000256" key="2">
    <source>
        <dbReference type="SAM" id="MobiDB-lite"/>
    </source>
</evidence>
<feature type="compositionally biased region" description="Basic and acidic residues" evidence="2">
    <location>
        <begin position="19"/>
        <end position="66"/>
    </location>
</feature>
<gene>
    <name evidence="3" type="ORF">CWC19_19125</name>
    <name evidence="4" type="ORF">CWC20_08020</name>
</gene>
<dbReference type="Proteomes" id="UP000307217">
    <property type="component" value="Unassembled WGS sequence"/>
</dbReference>
<keyword evidence="5" id="KW-1185">Reference proteome</keyword>
<proteinExistence type="predicted"/>
<reference evidence="3" key="3">
    <citation type="submission" date="2019-09" db="EMBL/GenBank/DDBJ databases">
        <title>Co-occurence of chitin degradation, pigmentation and bioactivity in marine Pseudoalteromonas.</title>
        <authorList>
            <person name="Sonnenschein E.C."/>
            <person name="Bech P.K."/>
        </authorList>
    </citation>
    <scope>NUCLEOTIDE SEQUENCE</scope>
    <source>
        <strain evidence="3">S3790</strain>
        <strain evidence="5">S3895</strain>
    </source>
</reference>
<evidence type="ECO:0000313" key="4">
    <source>
        <dbReference type="EMBL" id="TMO75395.1"/>
    </source>
</evidence>
<dbReference type="EMBL" id="PNBX01000118">
    <property type="protein sequence ID" value="TMO63514.1"/>
    <property type="molecule type" value="Genomic_DNA"/>
</dbReference>
<organism evidence="3 6">
    <name type="scientific">Pseudoalteromonas aurantia</name>
    <dbReference type="NCBI Taxonomy" id="43654"/>
    <lineage>
        <taxon>Bacteria</taxon>
        <taxon>Pseudomonadati</taxon>
        <taxon>Pseudomonadota</taxon>
        <taxon>Gammaproteobacteria</taxon>
        <taxon>Alteromonadales</taxon>
        <taxon>Pseudoalteromonadaceae</taxon>
        <taxon>Pseudoalteromonas</taxon>
    </lineage>
</organism>
<sequence>MKIHQPIAPLSHNQLSTLEEGKANSVKDETDRSEKSTASHQLSERDLKQLNNSEKEEKTGSKKDSLPLHIQKMLEQIEKIKEQIEQEQQRLVELKARSDLNDQVKQDMQLQQANYVAQLQTELFSMAENVREALKNAGITDPGVLISAMA</sequence>
<comment type="caution">
    <text evidence="3">The sequence shown here is derived from an EMBL/GenBank/DDBJ whole genome shotgun (WGS) entry which is preliminary data.</text>
</comment>
<dbReference type="AlphaFoldDB" id="A0A5S3UZU0"/>
<keyword evidence="1" id="KW-0175">Coiled coil</keyword>
<dbReference type="OrthoDB" id="6316243at2"/>
<evidence type="ECO:0000313" key="5">
    <source>
        <dbReference type="Proteomes" id="UP000307164"/>
    </source>
</evidence>
<dbReference type="RefSeq" id="WP_138593499.1">
    <property type="nucleotide sequence ID" value="NZ_PNBW01000037.1"/>
</dbReference>
<evidence type="ECO:0000256" key="1">
    <source>
        <dbReference type="SAM" id="Coils"/>
    </source>
</evidence>
<feature type="region of interest" description="Disordered" evidence="2">
    <location>
        <begin position="1"/>
        <end position="67"/>
    </location>
</feature>
<name>A0A5S3UZU0_9GAMM</name>